<dbReference type="InterPro" id="IPR021725">
    <property type="entry name" value="Cdd1"/>
</dbReference>
<dbReference type="RefSeq" id="WP_344760639.1">
    <property type="nucleotide sequence ID" value="NZ_BAAAZU010000031.1"/>
</dbReference>
<protein>
    <recommendedName>
        <fullName evidence="3">Mitomycin resistance protein</fullName>
    </recommendedName>
</protein>
<evidence type="ECO:0000313" key="2">
    <source>
        <dbReference type="Proteomes" id="UP001501727"/>
    </source>
</evidence>
<accession>A0ABP7MYD9</accession>
<keyword evidence="2" id="KW-1185">Reference proteome</keyword>
<proteinExistence type="predicted"/>
<comment type="caution">
    <text evidence="1">The sequence shown here is derived from an EMBL/GenBank/DDBJ whole genome shotgun (WGS) entry which is preliminary data.</text>
</comment>
<name>A0ABP7MYD9_9GAMM</name>
<gene>
    <name evidence="1" type="ORF">GCM10022229_27940</name>
</gene>
<dbReference type="Pfam" id="PF11731">
    <property type="entry name" value="Cdd1"/>
    <property type="match status" value="1"/>
</dbReference>
<reference evidence="2" key="1">
    <citation type="journal article" date="2019" name="Int. J. Syst. Evol. Microbiol.">
        <title>The Global Catalogue of Microorganisms (GCM) 10K type strain sequencing project: providing services to taxonomists for standard genome sequencing and annotation.</title>
        <authorList>
            <consortium name="The Broad Institute Genomics Platform"/>
            <consortium name="The Broad Institute Genome Sequencing Center for Infectious Disease"/>
            <person name="Wu L."/>
            <person name="Ma J."/>
        </authorList>
    </citation>
    <scope>NUCLEOTIDE SEQUENCE [LARGE SCALE GENOMIC DNA]</scope>
    <source>
        <strain evidence="2">JCM 16916</strain>
    </source>
</reference>
<evidence type="ECO:0000313" key="1">
    <source>
        <dbReference type="EMBL" id="GAA3932677.1"/>
    </source>
</evidence>
<dbReference type="EMBL" id="BAAAZU010000031">
    <property type="protein sequence ID" value="GAA3932677.1"/>
    <property type="molecule type" value="Genomic_DNA"/>
</dbReference>
<dbReference type="Proteomes" id="UP001501727">
    <property type="component" value="Unassembled WGS sequence"/>
</dbReference>
<organism evidence="1 2">
    <name type="scientific">Luteimonas lutimaris</name>
    <dbReference type="NCBI Taxonomy" id="698645"/>
    <lineage>
        <taxon>Bacteria</taxon>
        <taxon>Pseudomonadati</taxon>
        <taxon>Pseudomonadota</taxon>
        <taxon>Gammaproteobacteria</taxon>
        <taxon>Lysobacterales</taxon>
        <taxon>Lysobacteraceae</taxon>
        <taxon>Luteimonas</taxon>
    </lineage>
</organism>
<sequence length="97" mass="11014">MAKARTAGEARKLADIPNIGPAMVEDFRNIGIEQPAQLAGKDPYTLYERLCAVTDVRHDPCVIDTFISAVRFMEGAPPHPWWHYTDERKHQLAAIRR</sequence>
<dbReference type="Gene3D" id="1.10.150.20">
    <property type="entry name" value="5' to 3' exonuclease, C-terminal subdomain"/>
    <property type="match status" value="1"/>
</dbReference>
<evidence type="ECO:0008006" key="3">
    <source>
        <dbReference type="Google" id="ProtNLM"/>
    </source>
</evidence>